<feature type="compositionally biased region" description="Polar residues" evidence="1">
    <location>
        <begin position="263"/>
        <end position="273"/>
    </location>
</feature>
<dbReference type="RefSeq" id="WP_112058983.1">
    <property type="nucleotide sequence ID" value="NZ_UAWL01000006.1"/>
</dbReference>
<feature type="domain" description="Large polyvalent protein-associated" evidence="2">
    <location>
        <begin position="22"/>
        <end position="144"/>
    </location>
</feature>
<proteinExistence type="predicted"/>
<evidence type="ECO:0000256" key="1">
    <source>
        <dbReference type="SAM" id="MobiDB-lite"/>
    </source>
</evidence>
<feature type="region of interest" description="Disordered" evidence="1">
    <location>
        <begin position="263"/>
        <end position="296"/>
    </location>
</feature>
<feature type="region of interest" description="Disordered" evidence="1">
    <location>
        <begin position="167"/>
        <end position="190"/>
    </location>
</feature>
<reference evidence="3 4" key="1">
    <citation type="submission" date="2018-06" db="EMBL/GenBank/DDBJ databases">
        <authorList>
            <consortium name="Pathogen Informatics"/>
            <person name="Doyle S."/>
        </authorList>
    </citation>
    <scope>NUCLEOTIDE SEQUENCE [LARGE SCALE GENOMIC DNA]</scope>
    <source>
        <strain evidence="3 4">NCTC13102</strain>
    </source>
</reference>
<name>A0A2X3BFD4_9HELI</name>
<accession>A0A2X3BFD4</accession>
<sequence>MICLDKLQHTLNKYAHKPNFKELRTLRAELEQKLEPLLHKEIINESSGQIASISKTTLKKIGSNQALQKSIDNGFSKEEHFLAGKNIDSLYEKSFLQQTTGDLKNNDKAIKIHRFLANATLNDKPAQAKILVKESMDKDTKRIYTLELEELKPTSLDPTTPRVELVENTSKSKDKSGATFAPDEVSANPTTNSLTWNQSGNVLQAVLELGESKILLQKDGFGNIYASSSRATQPKSYDEAQQIALINASEQARLEQKIANHIQAQSSTQNPLNPSLRGGEASDAIRPESQSGGLRDEIARNDKELGNPLAEFGTNYPQFYHKGAQAVEHLLKTRSGQVAGAFEKEGLGDIDLVWGDEKKGFHPLELAKNS</sequence>
<dbReference type="AlphaFoldDB" id="A0A2X3BFD4"/>
<organism evidence="3 4">
    <name type="scientific">Helicobacter fennelliae</name>
    <dbReference type="NCBI Taxonomy" id="215"/>
    <lineage>
        <taxon>Bacteria</taxon>
        <taxon>Pseudomonadati</taxon>
        <taxon>Campylobacterota</taxon>
        <taxon>Epsilonproteobacteria</taxon>
        <taxon>Campylobacterales</taxon>
        <taxon>Helicobacteraceae</taxon>
        <taxon>Helicobacter</taxon>
    </lineage>
</organism>
<evidence type="ECO:0000313" key="4">
    <source>
        <dbReference type="Proteomes" id="UP000250166"/>
    </source>
</evidence>
<dbReference type="EMBL" id="UAWL01000006">
    <property type="protein sequence ID" value="SQB99531.1"/>
    <property type="molecule type" value="Genomic_DNA"/>
</dbReference>
<evidence type="ECO:0000313" key="3">
    <source>
        <dbReference type="EMBL" id="SQB99531.1"/>
    </source>
</evidence>
<gene>
    <name evidence="3" type="ORF">NCTC13102_01856</name>
</gene>
<dbReference type="Proteomes" id="UP000250166">
    <property type="component" value="Unassembled WGS sequence"/>
</dbReference>
<dbReference type="Pfam" id="PF18798">
    <property type="entry name" value="LPD3"/>
    <property type="match status" value="1"/>
</dbReference>
<evidence type="ECO:0000259" key="2">
    <source>
        <dbReference type="Pfam" id="PF18798"/>
    </source>
</evidence>
<dbReference type="InterPro" id="IPR040824">
    <property type="entry name" value="LPD3"/>
</dbReference>
<protein>
    <recommendedName>
        <fullName evidence="2">Large polyvalent protein-associated domain-containing protein</fullName>
    </recommendedName>
</protein>